<dbReference type="Pfam" id="PF01074">
    <property type="entry name" value="Glyco_hydro_38N"/>
    <property type="match status" value="1"/>
</dbReference>
<evidence type="ECO:0000256" key="3">
    <source>
        <dbReference type="ARBA" id="ARBA00022801"/>
    </source>
</evidence>
<evidence type="ECO:0000313" key="7">
    <source>
        <dbReference type="Proteomes" id="UP000182624"/>
    </source>
</evidence>
<protein>
    <submittedName>
        <fullName evidence="6">Alpha-mannosidase</fullName>
    </submittedName>
</protein>
<accession>A0A1I5XF12</accession>
<dbReference type="RefSeq" id="WP_074891035.1">
    <property type="nucleotide sequence ID" value="NZ_FOXO01000031.1"/>
</dbReference>
<dbReference type="InterPro" id="IPR041147">
    <property type="entry name" value="GH38_C"/>
</dbReference>
<dbReference type="EMBL" id="FOXO01000031">
    <property type="protein sequence ID" value="SFQ30573.1"/>
    <property type="molecule type" value="Genomic_DNA"/>
</dbReference>
<dbReference type="InterPro" id="IPR015341">
    <property type="entry name" value="Glyco_hydro_38_cen"/>
</dbReference>
<dbReference type="FunFam" id="1.20.1270.50:FF:000004">
    <property type="entry name" value="alpha-mannosidase 2C1 isoform X1"/>
    <property type="match status" value="1"/>
</dbReference>
<dbReference type="InterPro" id="IPR037094">
    <property type="entry name" value="Glyco_hydro_38_cen_sf"/>
</dbReference>
<keyword evidence="3" id="KW-0378">Hydrolase</keyword>
<organism evidence="6 7">
    <name type="scientific">Butyrivibrio proteoclasticus</name>
    <dbReference type="NCBI Taxonomy" id="43305"/>
    <lineage>
        <taxon>Bacteria</taxon>
        <taxon>Bacillati</taxon>
        <taxon>Bacillota</taxon>
        <taxon>Clostridia</taxon>
        <taxon>Lachnospirales</taxon>
        <taxon>Lachnospiraceae</taxon>
        <taxon>Butyrivibrio</taxon>
    </lineage>
</organism>
<evidence type="ECO:0000256" key="2">
    <source>
        <dbReference type="ARBA" id="ARBA00022723"/>
    </source>
</evidence>
<dbReference type="Gene3D" id="3.20.110.10">
    <property type="entry name" value="Glycoside hydrolase 38, N terminal domain"/>
    <property type="match status" value="1"/>
</dbReference>
<dbReference type="OrthoDB" id="9772207at2"/>
<dbReference type="SUPFAM" id="SSF74650">
    <property type="entry name" value="Galactose mutarotase-like"/>
    <property type="match status" value="1"/>
</dbReference>
<comment type="similarity">
    <text evidence="1">Belongs to the glycosyl hydrolase 38 family.</text>
</comment>
<dbReference type="GO" id="GO:0030246">
    <property type="term" value="F:carbohydrate binding"/>
    <property type="evidence" value="ECO:0007669"/>
    <property type="project" value="InterPro"/>
</dbReference>
<name>A0A1I5XF12_9FIRM</name>
<gene>
    <name evidence="6" type="ORF">SAMN04487928_13131</name>
</gene>
<dbReference type="PANTHER" id="PTHR46017:SF1">
    <property type="entry name" value="ALPHA-MANNOSIDASE 2C1"/>
    <property type="match status" value="1"/>
</dbReference>
<dbReference type="CDD" id="cd10789">
    <property type="entry name" value="GH38N_AMII_ER_cytosolic"/>
    <property type="match status" value="1"/>
</dbReference>
<keyword evidence="2" id="KW-0479">Metal-binding</keyword>
<dbReference type="InterPro" id="IPR011682">
    <property type="entry name" value="Glyco_hydro_38_C"/>
</dbReference>
<proteinExistence type="inferred from homology"/>
<dbReference type="GO" id="GO:0004559">
    <property type="term" value="F:alpha-mannosidase activity"/>
    <property type="evidence" value="ECO:0007669"/>
    <property type="project" value="InterPro"/>
</dbReference>
<sequence length="1033" mass="118934">MAFVKVVRRSMRPEEWTALRYGWIKKAIIDTKVEITDIEVRDAHQIGENEYVYDNDYRPLKQGDVYFTPDGTAFIRGQGQVPPELMGKELYLLLHTAAEMIVKINGKYAGGIDPNRDRIELNRWLNEDGSFDFEIEGFNRSKPDDERNPDAMDSRGCRQIFEGAYICTVDQDMLNLYYDLTLLLDIAGAEEFDEDYRAFLNRELNEALNLVDFDTYEGAADALKYIDEHIYQNKDFRSSGDVALVGHSHLDIAYYWRRMHVVQKNARTVLIQMRLMDKYPDFKYAHTQPYVYELLKENYPDLFNELKEKIKNGQFEPIGAMYVEPDCNIPCAESLIRQCLYGQLFYRKEFGITADNAWLPDVFGNSWILPQILKKSGVDFFVSNKMSTWNDTNRFPHNNFLWKGIDGTSVYASVPPTHFITWNMPSQIMANWNAYQDKESGGQTLSMFGYGDGGSGATEEMIELMHRFDKLSVMPKTEHMSAHEFLHRNLEGNENLSTWDGELYLEMHRGTFTTKSILKRYNRKLESKIRAAEILSLMRMITDKKEYPKTEIDKAYKKMLVNQFHDILPGSHINPVFKDAIRDYEEADKTLDNIINENGEYFLNTLNVPFDQVTFIPDEKGDITREGVRGFFAYPEIKGLESKKTEDILKHSPISNDNYGAVREENAQNNAGSNEHDNKNCSGKWITINQCADGVLELKTPFYEAKLNTDGSFGSLVDVKTGREWVDGNFNKLHLYQDVPGMYDAWDILPNYKDVEYEFTVTEPLKLTFSNAIVAEFETVLQTPENKAKLSPAKGKSTWRVILRFFKDSPYIEVEHDVDWDEKHRLVKAEFSCNILSRELICDTSAGYIKRETHKNTTWQQARFEVCSHKWCDFAEQGAGVAIINEGKYGLGVEEKGMSLSLLRSNIRPDVNSDIGKHHFSYVILPHEGSHIEAKINEKALCYNNPLIKVEKNFSIGKIIPELKLFDGPILQAMKLSEDGKSIVIRLSEQNGCRGKVKLPRKVTIMNMLEDIEKETDEISYSPFEIITVSVTL</sequence>
<feature type="domain" description="Glycoside hydrolase family 38 central" evidence="5">
    <location>
        <begin position="506"/>
        <end position="584"/>
    </location>
</feature>
<dbReference type="Pfam" id="PF09261">
    <property type="entry name" value="Alpha-mann_mid"/>
    <property type="match status" value="1"/>
</dbReference>
<evidence type="ECO:0000259" key="5">
    <source>
        <dbReference type="SMART" id="SM00872"/>
    </source>
</evidence>
<dbReference type="SUPFAM" id="SSF88688">
    <property type="entry name" value="Families 57/38 glycoside transferase middle domain"/>
    <property type="match status" value="1"/>
</dbReference>
<keyword evidence="4" id="KW-0326">Glycosidase</keyword>
<dbReference type="GO" id="GO:0006013">
    <property type="term" value="P:mannose metabolic process"/>
    <property type="evidence" value="ECO:0007669"/>
    <property type="project" value="InterPro"/>
</dbReference>
<dbReference type="GO" id="GO:0009313">
    <property type="term" value="P:oligosaccharide catabolic process"/>
    <property type="evidence" value="ECO:0007669"/>
    <property type="project" value="TreeGrafter"/>
</dbReference>
<dbReference type="InterPro" id="IPR028995">
    <property type="entry name" value="Glyco_hydro_57/38_cen_sf"/>
</dbReference>
<dbReference type="InterPro" id="IPR000602">
    <property type="entry name" value="Glyco_hydro_38_N"/>
</dbReference>
<dbReference type="Gene3D" id="2.70.98.30">
    <property type="entry name" value="Golgi alpha-mannosidase II, domain 4"/>
    <property type="match status" value="1"/>
</dbReference>
<dbReference type="PANTHER" id="PTHR46017">
    <property type="entry name" value="ALPHA-MANNOSIDASE 2C1"/>
    <property type="match status" value="1"/>
</dbReference>
<dbReference type="GO" id="GO:0046872">
    <property type="term" value="F:metal ion binding"/>
    <property type="evidence" value="ECO:0007669"/>
    <property type="project" value="UniProtKB-KW"/>
</dbReference>
<dbReference type="InterPro" id="IPR011013">
    <property type="entry name" value="Gal_mutarotase_sf_dom"/>
</dbReference>
<dbReference type="InterPro" id="IPR011330">
    <property type="entry name" value="Glyco_hydro/deAcase_b/a-brl"/>
</dbReference>
<dbReference type="SUPFAM" id="SSF88713">
    <property type="entry name" value="Glycoside hydrolase/deacetylase"/>
    <property type="match status" value="1"/>
</dbReference>
<dbReference type="Proteomes" id="UP000182624">
    <property type="component" value="Unassembled WGS sequence"/>
</dbReference>
<dbReference type="Pfam" id="PF17677">
    <property type="entry name" value="Glyco_hydro38C2"/>
    <property type="match status" value="1"/>
</dbReference>
<dbReference type="Gene3D" id="1.20.1270.50">
    <property type="entry name" value="Glycoside hydrolase family 38, central domain"/>
    <property type="match status" value="1"/>
</dbReference>
<dbReference type="SMART" id="SM00872">
    <property type="entry name" value="Alpha-mann_mid"/>
    <property type="match status" value="1"/>
</dbReference>
<evidence type="ECO:0000313" key="6">
    <source>
        <dbReference type="EMBL" id="SFQ30573.1"/>
    </source>
</evidence>
<reference evidence="7" key="1">
    <citation type="submission" date="2016-10" db="EMBL/GenBank/DDBJ databases">
        <authorList>
            <person name="Varghese N."/>
            <person name="Submissions S."/>
        </authorList>
    </citation>
    <scope>NUCLEOTIDE SEQUENCE [LARGE SCALE GENOMIC DNA]</scope>
    <source>
        <strain evidence="7">P18</strain>
    </source>
</reference>
<dbReference type="Pfam" id="PF07748">
    <property type="entry name" value="Glyco_hydro_38C"/>
    <property type="match status" value="1"/>
</dbReference>
<dbReference type="InterPro" id="IPR027291">
    <property type="entry name" value="Glyco_hydro_38_N_sf"/>
</dbReference>
<evidence type="ECO:0000256" key="1">
    <source>
        <dbReference type="ARBA" id="ARBA00009792"/>
    </source>
</evidence>
<dbReference type="Gene3D" id="2.60.40.2220">
    <property type="match status" value="1"/>
</dbReference>
<keyword evidence="7" id="KW-1185">Reference proteome</keyword>
<dbReference type="AlphaFoldDB" id="A0A1I5XF12"/>
<evidence type="ECO:0000256" key="4">
    <source>
        <dbReference type="ARBA" id="ARBA00023295"/>
    </source>
</evidence>